<dbReference type="Proteomes" id="UP000484015">
    <property type="component" value="Unassembled WGS sequence"/>
</dbReference>
<dbReference type="Pfam" id="PF06082">
    <property type="entry name" value="YjbH"/>
    <property type="match status" value="1"/>
</dbReference>
<reference evidence="3 4" key="1">
    <citation type="submission" date="2019-11" db="EMBL/GenBank/DDBJ databases">
        <title>Type strains purchased from KCTC, JCM and DSMZ.</title>
        <authorList>
            <person name="Lu H."/>
        </authorList>
    </citation>
    <scope>NUCLEOTIDE SEQUENCE [LARGE SCALE GENOMIC DNA]</scope>
    <source>
        <strain evidence="3 4">KCTC 42409</strain>
    </source>
</reference>
<sequence length="735" mass="80122">MLSTRVKVSPYVPRSCHLILPLVIAAPMSDVLAFSADSSALDAPLRHPAEVGAMAMSGSSGALTVPDGAVLRDGVAVFGLNNASEPEFYKQKRGENYQFGIGLLPYVELSGRLANYPGTPSNNGVRDLSANVKIGIPKIFNFQPDIAFGVNDLGGGNPYFSSKYVAVSDTWGPLRLNIGKASGQTYLRGMFGSAEYALWNSGASVLAERVSGGYVAGMRYVSRPLSQFANTHIVVGVQRTLGMHAPDGVRVNNSGVNLALTVPFGPNARAVRKVSLPDEPIWTPPVPSRTGSSPQQSNSMAPLWTPPSGVDVGGAQVDLVGAKTSDIPAEVLQRIQVQVEKAGLERVRVGQRGNELVIEYENHRYNQNEADALGIVLGVGAVAAPADVATVSAVTKKTGLPLYQVSIDRRSYARFLRDGSDYEARSTLSVRYRPGDGSDVRWLNNAEGARGYSRVRIDPQLIKFVGTELGVFDYSLSMNIQAYVPLWRGAEAGVSYVRTLAESDDVKHGFLGYAQQPNKLKAAILSQAFWVTDRVLNVTTGGKFNYDATGFQNETTWFVPYRDDQVRLQASRMHRIDFYGLRQDIRAASASYLWAYQPLGITAELGYNRYQSKDKGPSLQLSRWYGDIQAQAYLRTSEADKKVGFSLAFPLTPRQGMRPGWTHLEGSSSFPFKLETRLASKGKCNCITNSVVEELPMVYSARGNLLNHARTGKDYFVSQLQRMREAALVYASVVP</sequence>
<feature type="signal peptide" evidence="2">
    <location>
        <begin position="1"/>
        <end position="33"/>
    </location>
</feature>
<evidence type="ECO:0000313" key="3">
    <source>
        <dbReference type="EMBL" id="MTW00493.1"/>
    </source>
</evidence>
<evidence type="ECO:0000313" key="4">
    <source>
        <dbReference type="Proteomes" id="UP000484015"/>
    </source>
</evidence>
<dbReference type="OrthoDB" id="5392628at2"/>
<protein>
    <recommendedName>
        <fullName evidence="5">YjbH domain-containing protein</fullName>
    </recommendedName>
</protein>
<evidence type="ECO:0000256" key="2">
    <source>
        <dbReference type="SAM" id="SignalP"/>
    </source>
</evidence>
<dbReference type="InterPro" id="IPR010344">
    <property type="entry name" value="YbjH"/>
</dbReference>
<organism evidence="3 4">
    <name type="scientific">Pseudoduganella ginsengisoli</name>
    <dbReference type="NCBI Taxonomy" id="1462440"/>
    <lineage>
        <taxon>Bacteria</taxon>
        <taxon>Pseudomonadati</taxon>
        <taxon>Pseudomonadota</taxon>
        <taxon>Betaproteobacteria</taxon>
        <taxon>Burkholderiales</taxon>
        <taxon>Oxalobacteraceae</taxon>
        <taxon>Telluria group</taxon>
        <taxon>Pseudoduganella</taxon>
    </lineage>
</organism>
<name>A0A6L6PSI4_9BURK</name>
<evidence type="ECO:0000256" key="1">
    <source>
        <dbReference type="SAM" id="MobiDB-lite"/>
    </source>
</evidence>
<keyword evidence="2" id="KW-0732">Signal</keyword>
<dbReference type="EMBL" id="WNLA01000001">
    <property type="protein sequence ID" value="MTW00493.1"/>
    <property type="molecule type" value="Genomic_DNA"/>
</dbReference>
<feature type="region of interest" description="Disordered" evidence="1">
    <location>
        <begin position="282"/>
        <end position="302"/>
    </location>
</feature>
<proteinExistence type="predicted"/>
<accession>A0A6L6PSI4</accession>
<dbReference type="AlphaFoldDB" id="A0A6L6PSI4"/>
<comment type="caution">
    <text evidence="3">The sequence shown here is derived from an EMBL/GenBank/DDBJ whole genome shotgun (WGS) entry which is preliminary data.</text>
</comment>
<feature type="compositionally biased region" description="Polar residues" evidence="1">
    <location>
        <begin position="289"/>
        <end position="300"/>
    </location>
</feature>
<evidence type="ECO:0008006" key="5">
    <source>
        <dbReference type="Google" id="ProtNLM"/>
    </source>
</evidence>
<keyword evidence="4" id="KW-1185">Reference proteome</keyword>
<feature type="chain" id="PRO_5026659854" description="YjbH domain-containing protein" evidence="2">
    <location>
        <begin position="34"/>
        <end position="735"/>
    </location>
</feature>
<gene>
    <name evidence="3" type="ORF">GM668_00170</name>
</gene>